<keyword evidence="8" id="KW-0539">Nucleus</keyword>
<protein>
    <submittedName>
        <fullName evidence="11">D-glycerate 3-kinase</fullName>
    </submittedName>
</protein>
<evidence type="ECO:0000256" key="6">
    <source>
        <dbReference type="ARBA" id="ARBA00022777"/>
    </source>
</evidence>
<comment type="caution">
    <text evidence="11">The sequence shown here is derived from an EMBL/GenBank/DDBJ whole genome shotgun (WGS) entry which is preliminary data.</text>
</comment>
<feature type="region of interest" description="Disordered" evidence="10">
    <location>
        <begin position="121"/>
        <end position="145"/>
    </location>
</feature>
<reference evidence="11" key="1">
    <citation type="journal article" date="2021" name="Nat. Commun.">
        <title>Genetic determinants of endophytism in the Arabidopsis root mycobiome.</title>
        <authorList>
            <person name="Mesny F."/>
            <person name="Miyauchi S."/>
            <person name="Thiergart T."/>
            <person name="Pickel B."/>
            <person name="Atanasova L."/>
            <person name="Karlsson M."/>
            <person name="Huettel B."/>
            <person name="Barry K.W."/>
            <person name="Haridas S."/>
            <person name="Chen C."/>
            <person name="Bauer D."/>
            <person name="Andreopoulos W."/>
            <person name="Pangilinan J."/>
            <person name="LaButti K."/>
            <person name="Riley R."/>
            <person name="Lipzen A."/>
            <person name="Clum A."/>
            <person name="Drula E."/>
            <person name="Henrissat B."/>
            <person name="Kohler A."/>
            <person name="Grigoriev I.V."/>
            <person name="Martin F.M."/>
            <person name="Hacquard S."/>
        </authorList>
    </citation>
    <scope>NUCLEOTIDE SEQUENCE</scope>
    <source>
        <strain evidence="11">MPI-CAGE-AT-0016</strain>
    </source>
</reference>
<proteinExistence type="inferred from homology"/>
<comment type="similarity">
    <text evidence="9">Belongs to the GLYK kinase family.</text>
</comment>
<evidence type="ECO:0000256" key="4">
    <source>
        <dbReference type="ARBA" id="ARBA00022679"/>
    </source>
</evidence>
<evidence type="ECO:0000256" key="5">
    <source>
        <dbReference type="ARBA" id="ARBA00022741"/>
    </source>
</evidence>
<dbReference type="SUPFAM" id="SSF52540">
    <property type="entry name" value="P-loop containing nucleoside triphosphate hydrolases"/>
    <property type="match status" value="1"/>
</dbReference>
<name>A0A8K0TRC4_9PEZI</name>
<dbReference type="Proteomes" id="UP000813385">
    <property type="component" value="Unassembled WGS sequence"/>
</dbReference>
<dbReference type="InterPro" id="IPR027417">
    <property type="entry name" value="P-loop_NTPase"/>
</dbReference>
<evidence type="ECO:0000256" key="7">
    <source>
        <dbReference type="ARBA" id="ARBA00022840"/>
    </source>
</evidence>
<evidence type="ECO:0000256" key="3">
    <source>
        <dbReference type="ARBA" id="ARBA00022490"/>
    </source>
</evidence>
<keyword evidence="12" id="KW-1185">Reference proteome</keyword>
<gene>
    <name evidence="11" type="ORF">B0T11DRAFT_219066</name>
</gene>
<accession>A0A8K0TRC4</accession>
<dbReference type="EMBL" id="JAGPXD010000001">
    <property type="protein sequence ID" value="KAH7375927.1"/>
    <property type="molecule type" value="Genomic_DNA"/>
</dbReference>
<keyword evidence="4" id="KW-0808">Transferase</keyword>
<keyword evidence="6" id="KW-0418">Kinase</keyword>
<organism evidence="11 12">
    <name type="scientific">Plectosphaerella cucumerina</name>
    <dbReference type="NCBI Taxonomy" id="40658"/>
    <lineage>
        <taxon>Eukaryota</taxon>
        <taxon>Fungi</taxon>
        <taxon>Dikarya</taxon>
        <taxon>Ascomycota</taxon>
        <taxon>Pezizomycotina</taxon>
        <taxon>Sordariomycetes</taxon>
        <taxon>Hypocreomycetidae</taxon>
        <taxon>Glomerellales</taxon>
        <taxon>Plectosphaerellaceae</taxon>
        <taxon>Plectosphaerella</taxon>
    </lineage>
</organism>
<dbReference type="GO" id="GO:0005737">
    <property type="term" value="C:cytoplasm"/>
    <property type="evidence" value="ECO:0007669"/>
    <property type="project" value="UniProtKB-SubCell"/>
</dbReference>
<keyword evidence="5" id="KW-0547">Nucleotide-binding</keyword>
<keyword evidence="7" id="KW-0067">ATP-binding</keyword>
<dbReference type="Gene3D" id="3.40.50.300">
    <property type="entry name" value="P-loop containing nucleotide triphosphate hydrolases"/>
    <property type="match status" value="1"/>
</dbReference>
<evidence type="ECO:0000256" key="10">
    <source>
        <dbReference type="SAM" id="MobiDB-lite"/>
    </source>
</evidence>
<dbReference type="PANTHER" id="PTHR10285">
    <property type="entry name" value="URIDINE KINASE"/>
    <property type="match status" value="1"/>
</dbReference>
<evidence type="ECO:0000313" key="11">
    <source>
        <dbReference type="EMBL" id="KAH7375927.1"/>
    </source>
</evidence>
<dbReference type="GO" id="GO:0005634">
    <property type="term" value="C:nucleus"/>
    <property type="evidence" value="ECO:0007669"/>
    <property type="project" value="UniProtKB-SubCell"/>
</dbReference>
<evidence type="ECO:0000256" key="8">
    <source>
        <dbReference type="ARBA" id="ARBA00023242"/>
    </source>
</evidence>
<dbReference type="GO" id="GO:0016301">
    <property type="term" value="F:kinase activity"/>
    <property type="evidence" value="ECO:0007669"/>
    <property type="project" value="UniProtKB-KW"/>
</dbReference>
<dbReference type="Pfam" id="PF03308">
    <property type="entry name" value="MeaB"/>
    <property type="match status" value="1"/>
</dbReference>
<dbReference type="FunFam" id="3.40.50.300:FF:001691">
    <property type="entry name" value="Probable ATP-dependent kinase TDA10"/>
    <property type="match status" value="1"/>
</dbReference>
<evidence type="ECO:0000256" key="2">
    <source>
        <dbReference type="ARBA" id="ARBA00004496"/>
    </source>
</evidence>
<dbReference type="GO" id="GO:0005524">
    <property type="term" value="F:ATP binding"/>
    <property type="evidence" value="ECO:0007669"/>
    <property type="project" value="UniProtKB-KW"/>
</dbReference>
<evidence type="ECO:0000256" key="1">
    <source>
        <dbReference type="ARBA" id="ARBA00004123"/>
    </source>
</evidence>
<evidence type="ECO:0000313" key="12">
    <source>
        <dbReference type="Proteomes" id="UP000813385"/>
    </source>
</evidence>
<comment type="subcellular location">
    <subcellularLocation>
        <location evidence="2">Cytoplasm</location>
    </subcellularLocation>
    <subcellularLocation>
        <location evidence="1">Nucleus</location>
    </subcellularLocation>
</comment>
<evidence type="ECO:0000256" key="9">
    <source>
        <dbReference type="ARBA" id="ARBA00061312"/>
    </source>
</evidence>
<dbReference type="AlphaFoldDB" id="A0A8K0TRC4"/>
<keyword evidence="3" id="KW-0963">Cytoplasm</keyword>
<dbReference type="OrthoDB" id="347435at2759"/>
<sequence>MAAIIDDKSPICIPFILSHLEEHLKTKPGRPFFVGLNGVQGVGKTTLVKALATTLTTQGHNTLVFSIDDLYLPHAEQQALAAAHPDNALVQQRGEPGTHDLDLARRFFGHILAGTPTRVPSYDKSQFSGQGDRAPESTWEPINEPGQPPVRVVIFEGWSVGFRALSDADVEARWRAPGTRTLAKHALAHLLFVNDKLRGYDDLTNLLDVFVHIDAEDTQYVYDWRLQQEAALRAERGTGMTDEQVVKFVDGYYPAYELFSGSLRSGVFPDRPKHQLRMVVAKDRKVKETHVI</sequence>